<dbReference type="GO" id="GO:1901605">
    <property type="term" value="P:alpha-amino acid metabolic process"/>
    <property type="evidence" value="ECO:0007669"/>
    <property type="project" value="UniProtKB-ARBA"/>
</dbReference>
<dbReference type="Gene3D" id="3.40.50.1100">
    <property type="match status" value="2"/>
</dbReference>
<dbReference type="Pfam" id="PF00291">
    <property type="entry name" value="PALP"/>
    <property type="match status" value="1"/>
</dbReference>
<evidence type="ECO:0000256" key="2">
    <source>
        <dbReference type="ARBA" id="ARBA00022898"/>
    </source>
</evidence>
<accession>A0A9X3NLE8</accession>
<dbReference type="EMBL" id="JAJAQC010000009">
    <property type="protein sequence ID" value="MDA0564243.1"/>
    <property type="molecule type" value="Genomic_DNA"/>
</dbReference>
<dbReference type="InterPro" id="IPR001926">
    <property type="entry name" value="TrpB-like_PALP"/>
</dbReference>
<dbReference type="RefSeq" id="WP_270071531.1">
    <property type="nucleotide sequence ID" value="NZ_JAJAQC010000009.1"/>
</dbReference>
<proteinExistence type="predicted"/>
<comment type="cofactor">
    <cofactor evidence="1">
        <name>pyridoxal 5'-phosphate</name>
        <dbReference type="ChEBI" id="CHEBI:597326"/>
    </cofactor>
</comment>
<keyword evidence="2" id="KW-0663">Pyridoxal phosphate</keyword>
<dbReference type="AlphaFoldDB" id="A0A9X3NLE8"/>
<evidence type="ECO:0000256" key="1">
    <source>
        <dbReference type="ARBA" id="ARBA00001933"/>
    </source>
</evidence>
<sequence length="443" mass="47180">MGFTLRYEELIGGSTAGAERTQFALVCVVCGRSPGRLLANRCGDCGGAIDAIHPLENVSLAGGENPLQRYFDLLPVRERGNLLWLGDGDTPCFRAEGFGRRTGIPGLVLKDESANPTRSTKDRIASVGLSRFAELGVKRFVMASTGNSSTAYARGVQSVTGFEMALFCGVRFRHRLNYPDHSAVTTYLVEGDFVAAGQAARRFAERTGALSEGGFFNLARREGLKLAYLEAFDWMADPPDYVFQAVSSGMGLLGAYKGALEYLRLGRLARMPRFVAVQQASCAPMAHAYREGAEVIAPRHVVHDPRGLAEAILRGNPGQTYPYIRYLCRTSGGRILSVGDDEIRGARALLADTEGVAVCHASATALAGAVRMRREGDLPEDAAVLVNLTGGDRTGWPVPTRCHVVDAEFPTGSVEWSGPPAPPAGAAPAGGAGGQEGRDTCVL</sequence>
<reference evidence="5" key="1">
    <citation type="submission" date="2021-10" db="EMBL/GenBank/DDBJ databases">
        <title>Streptomonospora sp. nov., isolated from mangrove soil.</title>
        <authorList>
            <person name="Chen X."/>
            <person name="Ge X."/>
            <person name="Liu W."/>
        </authorList>
    </citation>
    <scope>NUCLEOTIDE SEQUENCE</scope>
    <source>
        <strain evidence="5">S1-112</strain>
    </source>
</reference>
<feature type="region of interest" description="Disordered" evidence="3">
    <location>
        <begin position="414"/>
        <end position="443"/>
    </location>
</feature>
<name>A0A9X3NLE8_9ACTN</name>
<evidence type="ECO:0000313" key="6">
    <source>
        <dbReference type="Proteomes" id="UP001140076"/>
    </source>
</evidence>
<keyword evidence="6" id="KW-1185">Reference proteome</keyword>
<organism evidence="5 6">
    <name type="scientific">Streptomonospora mangrovi</name>
    <dbReference type="NCBI Taxonomy" id="2883123"/>
    <lineage>
        <taxon>Bacteria</taxon>
        <taxon>Bacillati</taxon>
        <taxon>Actinomycetota</taxon>
        <taxon>Actinomycetes</taxon>
        <taxon>Streptosporangiales</taxon>
        <taxon>Nocardiopsidaceae</taxon>
        <taxon>Streptomonospora</taxon>
    </lineage>
</organism>
<protein>
    <submittedName>
        <fullName evidence="5">Pyridoxal-phosphate dependent enzyme</fullName>
    </submittedName>
</protein>
<dbReference type="SUPFAM" id="SSF53686">
    <property type="entry name" value="Tryptophan synthase beta subunit-like PLP-dependent enzymes"/>
    <property type="match status" value="1"/>
</dbReference>
<evidence type="ECO:0000313" key="5">
    <source>
        <dbReference type="EMBL" id="MDA0564243.1"/>
    </source>
</evidence>
<comment type="caution">
    <text evidence="5">The sequence shown here is derived from an EMBL/GenBank/DDBJ whole genome shotgun (WGS) entry which is preliminary data.</text>
</comment>
<gene>
    <name evidence="5" type="ORF">LG943_07880</name>
</gene>
<feature type="domain" description="Tryptophan synthase beta chain-like PALP" evidence="4">
    <location>
        <begin position="85"/>
        <end position="390"/>
    </location>
</feature>
<evidence type="ECO:0000256" key="3">
    <source>
        <dbReference type="SAM" id="MobiDB-lite"/>
    </source>
</evidence>
<dbReference type="InterPro" id="IPR036052">
    <property type="entry name" value="TrpB-like_PALP_sf"/>
</dbReference>
<evidence type="ECO:0000259" key="4">
    <source>
        <dbReference type="Pfam" id="PF00291"/>
    </source>
</evidence>
<dbReference type="Proteomes" id="UP001140076">
    <property type="component" value="Unassembled WGS sequence"/>
</dbReference>